<sequence length="173" mass="19201">MKRNNAKITHETIAQLKAGGEKLFTSATSLSLSRTLSIYISTTRKDENVLTPPSQTNFGYGTTGPPGSHPFLSCLPSNPPSAIVPMDARPQRLPRSKRFPKKPNCAGRSLYPYRAQNPRALLKSVRTNQPDHQKSMPRSTSQFPRGSKNKNNKEIRSNKCQFEGINEGHGQLL</sequence>
<keyword evidence="3" id="KW-1185">Reference proteome</keyword>
<name>A0A292PJI4_9PEZI</name>
<reference evidence="2" key="1">
    <citation type="submission" date="2015-10" db="EMBL/GenBank/DDBJ databases">
        <authorList>
            <person name="Regsiter A."/>
            <person name="william w."/>
        </authorList>
    </citation>
    <scope>NUCLEOTIDE SEQUENCE</scope>
    <source>
        <strain evidence="2">Montdore</strain>
    </source>
</reference>
<feature type="compositionally biased region" description="Polar residues" evidence="1">
    <location>
        <begin position="135"/>
        <end position="144"/>
    </location>
</feature>
<evidence type="ECO:0000313" key="3">
    <source>
        <dbReference type="Proteomes" id="UP001412239"/>
    </source>
</evidence>
<organism evidence="2 3">
    <name type="scientific">Tuber aestivum</name>
    <name type="common">summer truffle</name>
    <dbReference type="NCBI Taxonomy" id="59557"/>
    <lineage>
        <taxon>Eukaryota</taxon>
        <taxon>Fungi</taxon>
        <taxon>Dikarya</taxon>
        <taxon>Ascomycota</taxon>
        <taxon>Pezizomycotina</taxon>
        <taxon>Pezizomycetes</taxon>
        <taxon>Pezizales</taxon>
        <taxon>Tuberaceae</taxon>
        <taxon>Tuber</taxon>
    </lineage>
</organism>
<dbReference type="AlphaFoldDB" id="A0A292PJI4"/>
<feature type="region of interest" description="Disordered" evidence="1">
    <location>
        <begin position="77"/>
        <end position="110"/>
    </location>
</feature>
<proteinExistence type="predicted"/>
<dbReference type="Proteomes" id="UP001412239">
    <property type="component" value="Unassembled WGS sequence"/>
</dbReference>
<protein>
    <submittedName>
        <fullName evidence="2">Uncharacterized protein</fullName>
    </submittedName>
</protein>
<dbReference type="EMBL" id="LN891276">
    <property type="protein sequence ID" value="CUS06941.1"/>
    <property type="molecule type" value="Genomic_DNA"/>
</dbReference>
<evidence type="ECO:0000256" key="1">
    <source>
        <dbReference type="SAM" id="MobiDB-lite"/>
    </source>
</evidence>
<gene>
    <name evidence="2" type="ORF">GSTUAT00008974001</name>
</gene>
<evidence type="ECO:0000313" key="2">
    <source>
        <dbReference type="EMBL" id="CUS06941.1"/>
    </source>
</evidence>
<feature type="region of interest" description="Disordered" evidence="1">
    <location>
        <begin position="126"/>
        <end position="173"/>
    </location>
</feature>
<feature type="compositionally biased region" description="Basic residues" evidence="1">
    <location>
        <begin position="92"/>
        <end position="101"/>
    </location>
</feature>
<accession>A0A292PJI4</accession>